<keyword evidence="2" id="KW-0813">Transport</keyword>
<dbReference type="InterPro" id="IPR050166">
    <property type="entry name" value="ABC_transporter_ATP-bind"/>
</dbReference>
<dbReference type="InterPro" id="IPR003439">
    <property type="entry name" value="ABC_transporter-like_ATP-bd"/>
</dbReference>
<dbReference type="RefSeq" id="WP_223909493.1">
    <property type="nucleotide sequence ID" value="NZ_AP024238.1"/>
</dbReference>
<protein>
    <submittedName>
        <fullName evidence="7">Aliphatic sulfonates import ATP-binding protein SsuB</fullName>
    </submittedName>
</protein>
<keyword evidence="4" id="KW-0547">Nucleotide-binding</keyword>
<dbReference type="PROSITE" id="PS50893">
    <property type="entry name" value="ABC_TRANSPORTER_2"/>
    <property type="match status" value="1"/>
</dbReference>
<dbReference type="Pfam" id="PF00005">
    <property type="entry name" value="ABC_tran"/>
    <property type="match status" value="1"/>
</dbReference>
<keyword evidence="8" id="KW-1185">Reference proteome</keyword>
<dbReference type="InterPro" id="IPR003593">
    <property type="entry name" value="AAA+_ATPase"/>
</dbReference>
<name>A0ABM7MJ58_9BURK</name>
<comment type="similarity">
    <text evidence="1">Belongs to the ABC transporter superfamily.</text>
</comment>
<organism evidence="7 8">
    <name type="scientific">Rhodoferax lithotrophicus</name>
    <dbReference type="NCBI Taxonomy" id="2798804"/>
    <lineage>
        <taxon>Bacteria</taxon>
        <taxon>Pseudomonadati</taxon>
        <taxon>Pseudomonadota</taxon>
        <taxon>Betaproteobacteria</taxon>
        <taxon>Burkholderiales</taxon>
        <taxon>Comamonadaceae</taxon>
        <taxon>Rhodoferax</taxon>
    </lineage>
</organism>
<evidence type="ECO:0000313" key="7">
    <source>
        <dbReference type="EMBL" id="BCO26264.1"/>
    </source>
</evidence>
<feature type="domain" description="ABC transporter" evidence="6">
    <location>
        <begin position="3"/>
        <end position="230"/>
    </location>
</feature>
<gene>
    <name evidence="7" type="ORF">MIZ03_1144</name>
</gene>
<dbReference type="SMART" id="SM00382">
    <property type="entry name" value="AAA"/>
    <property type="match status" value="1"/>
</dbReference>
<dbReference type="InterPro" id="IPR027417">
    <property type="entry name" value="P-loop_NTPase"/>
</dbReference>
<dbReference type="SUPFAM" id="SSF52540">
    <property type="entry name" value="P-loop containing nucleoside triphosphate hydrolases"/>
    <property type="match status" value="1"/>
</dbReference>
<dbReference type="PANTHER" id="PTHR42788">
    <property type="entry name" value="TAURINE IMPORT ATP-BINDING PROTEIN-RELATED"/>
    <property type="match status" value="1"/>
</dbReference>
<keyword evidence="5 7" id="KW-0067">ATP-binding</keyword>
<evidence type="ECO:0000313" key="8">
    <source>
        <dbReference type="Proteomes" id="UP000824366"/>
    </source>
</evidence>
<dbReference type="PANTHER" id="PTHR42788:SF19">
    <property type="entry name" value="ALIPHATIC SULFONATES IMPORT ATP-BINDING PROTEIN SSUB 2"/>
    <property type="match status" value="1"/>
</dbReference>
<evidence type="ECO:0000256" key="4">
    <source>
        <dbReference type="ARBA" id="ARBA00022741"/>
    </source>
</evidence>
<evidence type="ECO:0000256" key="5">
    <source>
        <dbReference type="ARBA" id="ARBA00022840"/>
    </source>
</evidence>
<dbReference type="Proteomes" id="UP000824366">
    <property type="component" value="Chromosome"/>
</dbReference>
<evidence type="ECO:0000256" key="1">
    <source>
        <dbReference type="ARBA" id="ARBA00005417"/>
    </source>
</evidence>
<proteinExistence type="inferred from homology"/>
<keyword evidence="3" id="KW-1003">Cell membrane</keyword>
<dbReference type="GO" id="GO:0005524">
    <property type="term" value="F:ATP binding"/>
    <property type="evidence" value="ECO:0007669"/>
    <property type="project" value="UniProtKB-KW"/>
</dbReference>
<evidence type="ECO:0000256" key="3">
    <source>
        <dbReference type="ARBA" id="ARBA00022475"/>
    </source>
</evidence>
<keyword evidence="3" id="KW-0472">Membrane</keyword>
<reference evidence="7 8" key="1">
    <citation type="journal article" date="2021" name="Microbiol. Spectr.">
        <title>A Single Bacterium Capable of Oxidation and Reduction of Iron at Circumneutral pH.</title>
        <authorList>
            <person name="Kato S."/>
            <person name="Ohkuma M."/>
        </authorList>
    </citation>
    <scope>NUCLEOTIDE SEQUENCE [LARGE SCALE GENOMIC DNA]</scope>
    <source>
        <strain evidence="7 8">MIZ03</strain>
    </source>
</reference>
<sequence>MSFLSVDIHQKIYANGCLAIENLKFSCRKGEFIAVVGPSGAGKSTLLNIVSGLDPDYSGAVTFAGRAFNPSAVRLGFLFQECRLLPWLTVYQNLQLIIKNAPAAVQTKPLDTWLQCVGLQGCGDLFPGQLSGGMQRRVALLRAFIVAPDVLLMDEPFQSLDAPTAAQLRRLLHELWQHSAPTVLFVTHNLREAISVASRILFLSARPSQVILELPLAPSPERVGAVDIESDWVTQTHQQILERYPNVLAGLHLD</sequence>
<dbReference type="EMBL" id="AP024238">
    <property type="protein sequence ID" value="BCO26264.1"/>
    <property type="molecule type" value="Genomic_DNA"/>
</dbReference>
<accession>A0ABM7MJ58</accession>
<evidence type="ECO:0000256" key="2">
    <source>
        <dbReference type="ARBA" id="ARBA00022448"/>
    </source>
</evidence>
<dbReference type="InterPro" id="IPR017871">
    <property type="entry name" value="ABC_transporter-like_CS"/>
</dbReference>
<evidence type="ECO:0000259" key="6">
    <source>
        <dbReference type="PROSITE" id="PS50893"/>
    </source>
</evidence>
<dbReference type="PROSITE" id="PS00211">
    <property type="entry name" value="ABC_TRANSPORTER_1"/>
    <property type="match status" value="1"/>
</dbReference>
<dbReference type="Gene3D" id="3.40.50.300">
    <property type="entry name" value="P-loop containing nucleotide triphosphate hydrolases"/>
    <property type="match status" value="1"/>
</dbReference>